<feature type="domain" description="NADH:flavin oxidoreductase/NADH oxidase N-terminal" evidence="3">
    <location>
        <begin position="4"/>
        <end position="336"/>
    </location>
</feature>
<dbReference type="Proteomes" id="UP001224418">
    <property type="component" value="Unassembled WGS sequence"/>
</dbReference>
<protein>
    <submittedName>
        <fullName evidence="4">2,4-dienoyl-CoA reductase-like NADH-dependent reductase (Old Yellow Enzyme family)</fullName>
    </submittedName>
</protein>
<keyword evidence="5" id="KW-1185">Reference proteome</keyword>
<dbReference type="RefSeq" id="WP_307355814.1">
    <property type="nucleotide sequence ID" value="NZ_BAAACJ010000037.1"/>
</dbReference>
<keyword evidence="1" id="KW-0285">Flavoprotein</keyword>
<name>A0ABU0JS20_HATLI</name>
<dbReference type="EMBL" id="JAUSWN010000012">
    <property type="protein sequence ID" value="MDQ0479897.1"/>
    <property type="molecule type" value="Genomic_DNA"/>
</dbReference>
<dbReference type="InterPro" id="IPR051799">
    <property type="entry name" value="NADH_flavin_oxidoreductase"/>
</dbReference>
<evidence type="ECO:0000313" key="4">
    <source>
        <dbReference type="EMBL" id="MDQ0479897.1"/>
    </source>
</evidence>
<sequence>MRNLFEKTTIGNMKIKNRFMRSATWGNMATKTGHMTEELYKVYEELAKGEVGLIITGYANVVREEQPNPGMIGIYEDSFIEEYKKLTSLVHKYDSKIVLQVAYGGTKTKFNVGERIIFAPSDVEERGTGTKGKEMTKDDINYIVEAFGESARRAKESGFDGIEIHGAHTYLINQFLSPYYNRRCDEYGGSLENRMRFLKEIYYKMREKVGEDYPILVKLTATDFFEGGLTFEETRVICKEMEKIGIDAIELSGNVHGKAKGMVGEKFDNIEIKEEGYFLGYGEIVAKEVNVPIITVGGFTNLDRIESILNNTDIEYFAISRPLLAEPHLIRRWKEGDVSPAKCIRCSKCRTPEGNHCVVFKESI</sequence>
<dbReference type="InterPro" id="IPR001155">
    <property type="entry name" value="OxRdtase_FMN_N"/>
</dbReference>
<gene>
    <name evidence="4" type="ORF">QOZ93_001639</name>
</gene>
<dbReference type="CDD" id="cd02803">
    <property type="entry name" value="OYE_like_FMN_family"/>
    <property type="match status" value="1"/>
</dbReference>
<evidence type="ECO:0000313" key="5">
    <source>
        <dbReference type="Proteomes" id="UP001224418"/>
    </source>
</evidence>
<reference evidence="4 5" key="1">
    <citation type="submission" date="2023-07" db="EMBL/GenBank/DDBJ databases">
        <title>Genomic Encyclopedia of Type Strains, Phase IV (KMG-IV): sequencing the most valuable type-strain genomes for metagenomic binning, comparative biology and taxonomic classification.</title>
        <authorList>
            <person name="Goeker M."/>
        </authorList>
    </citation>
    <scope>NUCLEOTIDE SEQUENCE [LARGE SCALE GENOMIC DNA]</scope>
    <source>
        <strain evidence="4 5">DSM 1400</strain>
    </source>
</reference>
<keyword evidence="2" id="KW-0560">Oxidoreductase</keyword>
<dbReference type="PANTHER" id="PTHR43656:SF2">
    <property type="entry name" value="BINDING OXIDOREDUCTASE, PUTATIVE (AFU_ORTHOLOGUE AFUA_2G08260)-RELATED"/>
    <property type="match status" value="1"/>
</dbReference>
<proteinExistence type="predicted"/>
<dbReference type="Pfam" id="PF00724">
    <property type="entry name" value="Oxidored_FMN"/>
    <property type="match status" value="1"/>
</dbReference>
<dbReference type="PANTHER" id="PTHR43656">
    <property type="entry name" value="BINDING OXIDOREDUCTASE, PUTATIVE (AFU_ORTHOLOGUE AFUA_2G08260)-RELATED"/>
    <property type="match status" value="1"/>
</dbReference>
<dbReference type="SUPFAM" id="SSF51395">
    <property type="entry name" value="FMN-linked oxidoreductases"/>
    <property type="match status" value="1"/>
</dbReference>
<dbReference type="InterPro" id="IPR013785">
    <property type="entry name" value="Aldolase_TIM"/>
</dbReference>
<organism evidence="4 5">
    <name type="scientific">Hathewaya limosa</name>
    <name type="common">Clostridium limosum</name>
    <dbReference type="NCBI Taxonomy" id="1536"/>
    <lineage>
        <taxon>Bacteria</taxon>
        <taxon>Bacillati</taxon>
        <taxon>Bacillota</taxon>
        <taxon>Clostridia</taxon>
        <taxon>Eubacteriales</taxon>
        <taxon>Clostridiaceae</taxon>
        <taxon>Hathewaya</taxon>
    </lineage>
</organism>
<evidence type="ECO:0000256" key="2">
    <source>
        <dbReference type="ARBA" id="ARBA00023002"/>
    </source>
</evidence>
<accession>A0ABU0JS20</accession>
<dbReference type="Gene3D" id="3.20.20.70">
    <property type="entry name" value="Aldolase class I"/>
    <property type="match status" value="1"/>
</dbReference>
<evidence type="ECO:0000256" key="1">
    <source>
        <dbReference type="ARBA" id="ARBA00022630"/>
    </source>
</evidence>
<evidence type="ECO:0000259" key="3">
    <source>
        <dbReference type="Pfam" id="PF00724"/>
    </source>
</evidence>
<comment type="caution">
    <text evidence="4">The sequence shown here is derived from an EMBL/GenBank/DDBJ whole genome shotgun (WGS) entry which is preliminary data.</text>
</comment>